<keyword evidence="1" id="KW-0472">Membrane</keyword>
<feature type="transmembrane region" description="Helical" evidence="1">
    <location>
        <begin position="96"/>
        <end position="115"/>
    </location>
</feature>
<dbReference type="PANTHER" id="PTHR15887">
    <property type="entry name" value="TRANSMEMBRANE PROTEIN 69"/>
    <property type="match status" value="1"/>
</dbReference>
<dbReference type="InterPro" id="IPR021836">
    <property type="entry name" value="DUF3429"/>
</dbReference>
<accession>A0ABW4AXG3</accession>
<feature type="transmembrane region" description="Helical" evidence="1">
    <location>
        <begin position="72"/>
        <end position="90"/>
    </location>
</feature>
<sequence length="148" mass="16706">MRTSSRYLITTLGFLGLAPFVASLVAYHVEWFHATTLGQKVFISYGAIILSFLSGAVWGQVLEQPYQAKGRALLICSNLITLGAWVALLVQQAQLSLLLLLLGYVSLFWVEARWLKILRTDNSFYPSMRFTLTAIVCSLHVLMLYPRY</sequence>
<proteinExistence type="predicted"/>
<keyword evidence="1" id="KW-1133">Transmembrane helix</keyword>
<evidence type="ECO:0000313" key="3">
    <source>
        <dbReference type="Proteomes" id="UP001597059"/>
    </source>
</evidence>
<protein>
    <submittedName>
        <fullName evidence="2">DUF3429 domain-containing protein</fullName>
    </submittedName>
</protein>
<comment type="caution">
    <text evidence="2">The sequence shown here is derived from an EMBL/GenBank/DDBJ whole genome shotgun (WGS) entry which is preliminary data.</text>
</comment>
<dbReference type="Pfam" id="PF11911">
    <property type="entry name" value="DUF3429"/>
    <property type="match status" value="1"/>
</dbReference>
<name>A0ABW4AXG3_9GAMM</name>
<dbReference type="Proteomes" id="UP001597059">
    <property type="component" value="Unassembled WGS sequence"/>
</dbReference>
<dbReference type="RefSeq" id="WP_377364432.1">
    <property type="nucleotide sequence ID" value="NZ_JBHTMN010000003.1"/>
</dbReference>
<evidence type="ECO:0000256" key="1">
    <source>
        <dbReference type="SAM" id="Phobius"/>
    </source>
</evidence>
<gene>
    <name evidence="2" type="ORF">ACFQ45_01045</name>
</gene>
<organism evidence="2 3">
    <name type="scientific">Rhodanobacter aciditrophus</name>
    <dbReference type="NCBI Taxonomy" id="1623218"/>
    <lineage>
        <taxon>Bacteria</taxon>
        <taxon>Pseudomonadati</taxon>
        <taxon>Pseudomonadota</taxon>
        <taxon>Gammaproteobacteria</taxon>
        <taxon>Lysobacterales</taxon>
        <taxon>Rhodanobacteraceae</taxon>
        <taxon>Rhodanobacter</taxon>
    </lineage>
</organism>
<keyword evidence="3" id="KW-1185">Reference proteome</keyword>
<keyword evidence="1" id="KW-0812">Transmembrane</keyword>
<dbReference type="PANTHER" id="PTHR15887:SF1">
    <property type="entry name" value="TRANSMEMBRANE PROTEIN 69"/>
    <property type="match status" value="1"/>
</dbReference>
<feature type="transmembrane region" description="Helical" evidence="1">
    <location>
        <begin position="42"/>
        <end position="60"/>
    </location>
</feature>
<evidence type="ECO:0000313" key="2">
    <source>
        <dbReference type="EMBL" id="MFD1381934.1"/>
    </source>
</evidence>
<reference evidence="3" key="1">
    <citation type="journal article" date="2019" name="Int. J. Syst. Evol. Microbiol.">
        <title>The Global Catalogue of Microorganisms (GCM) 10K type strain sequencing project: providing services to taxonomists for standard genome sequencing and annotation.</title>
        <authorList>
            <consortium name="The Broad Institute Genomics Platform"/>
            <consortium name="The Broad Institute Genome Sequencing Center for Infectious Disease"/>
            <person name="Wu L."/>
            <person name="Ma J."/>
        </authorList>
    </citation>
    <scope>NUCLEOTIDE SEQUENCE [LARGE SCALE GENOMIC DNA]</scope>
    <source>
        <strain evidence="3">JCM 30774</strain>
    </source>
</reference>
<dbReference type="EMBL" id="JBHTMN010000003">
    <property type="protein sequence ID" value="MFD1381934.1"/>
    <property type="molecule type" value="Genomic_DNA"/>
</dbReference>
<feature type="transmembrane region" description="Helical" evidence="1">
    <location>
        <begin position="127"/>
        <end position="145"/>
    </location>
</feature>